<comment type="caution">
    <text evidence="1">The sequence shown here is derived from an EMBL/GenBank/DDBJ whole genome shotgun (WGS) entry which is preliminary data.</text>
</comment>
<dbReference type="EMBL" id="LAZR01011544">
    <property type="protein sequence ID" value="KKM61138.1"/>
    <property type="molecule type" value="Genomic_DNA"/>
</dbReference>
<proteinExistence type="predicted"/>
<evidence type="ECO:0000313" key="1">
    <source>
        <dbReference type="EMBL" id="KKM61138.1"/>
    </source>
</evidence>
<dbReference type="AlphaFoldDB" id="A0A0F9IUY3"/>
<reference evidence="1" key="1">
    <citation type="journal article" date="2015" name="Nature">
        <title>Complex archaea that bridge the gap between prokaryotes and eukaryotes.</title>
        <authorList>
            <person name="Spang A."/>
            <person name="Saw J.H."/>
            <person name="Jorgensen S.L."/>
            <person name="Zaremba-Niedzwiedzka K."/>
            <person name="Martijn J."/>
            <person name="Lind A.E."/>
            <person name="van Eijk R."/>
            <person name="Schleper C."/>
            <person name="Guy L."/>
            <person name="Ettema T.J."/>
        </authorList>
    </citation>
    <scope>NUCLEOTIDE SEQUENCE</scope>
</reference>
<organism evidence="1">
    <name type="scientific">marine sediment metagenome</name>
    <dbReference type="NCBI Taxonomy" id="412755"/>
    <lineage>
        <taxon>unclassified sequences</taxon>
        <taxon>metagenomes</taxon>
        <taxon>ecological metagenomes</taxon>
    </lineage>
</organism>
<sequence length="88" mass="10136">MKYRKKPVVIEAMQFTGHNYPEIIAWIESHTGHPEMAHSPAGTLEMTIPTLEGDHKARPWDWIIRGIKGEFYPCKPDIFEATYEPAPE</sequence>
<protein>
    <submittedName>
        <fullName evidence="1">Uncharacterized protein</fullName>
    </submittedName>
</protein>
<gene>
    <name evidence="1" type="ORF">LCGC14_1534690</name>
</gene>
<accession>A0A0F9IUY3</accession>
<name>A0A0F9IUY3_9ZZZZ</name>